<feature type="chain" id="PRO_5016996762" evidence="4">
    <location>
        <begin position="31"/>
        <end position="305"/>
    </location>
</feature>
<dbReference type="GO" id="GO:0030288">
    <property type="term" value="C:outer membrane-bounded periplasmic space"/>
    <property type="evidence" value="ECO:0007669"/>
    <property type="project" value="TreeGrafter"/>
</dbReference>
<evidence type="ECO:0000313" key="7">
    <source>
        <dbReference type="Proteomes" id="UP000263232"/>
    </source>
</evidence>
<gene>
    <name evidence="6" type="ORF">CL176_06350</name>
</gene>
<dbReference type="GO" id="GO:0005576">
    <property type="term" value="C:extracellular region"/>
    <property type="evidence" value="ECO:0007669"/>
    <property type="project" value="TreeGrafter"/>
</dbReference>
<evidence type="ECO:0000256" key="2">
    <source>
        <dbReference type="ARBA" id="ARBA00022448"/>
    </source>
</evidence>
<evidence type="ECO:0000259" key="5">
    <source>
        <dbReference type="SMART" id="SM00062"/>
    </source>
</evidence>
<dbReference type="Gene3D" id="3.40.190.10">
    <property type="entry name" value="Periplasmic binding protein-like II"/>
    <property type="match status" value="2"/>
</dbReference>
<sequence>MKKFIHKIIAIAFVLIALITGLVPGATAQAQGDDNSVEAIQERGVLRVAIFGDLPPYGYTDEQGNYVGFSVVLAERLAEELLGDPGALELIAVNGEERVETLQSGRADIVLANFTYTDERAAVVDFADPYMKVAIGIASHKDNPVTDVAQLEGETLILAKGTTAEALFTSEYPEVNLDRYETKNQEFQALLDGRGIALADDNSYLFPWVKENPDYVVGITEFGEVSTINPAVKKGNESLLNFLNETIAKLGAEGFFVQLYNEELAPHFGEDVQADDILLEEHVVEAESSVEEDAEVEESETESNE</sequence>
<accession>A0A347WKP0</accession>
<dbReference type="Proteomes" id="UP000263232">
    <property type="component" value="Chromosome"/>
</dbReference>
<protein>
    <submittedName>
        <fullName evidence="6">ABC transporter substrate-binding protein</fullName>
    </submittedName>
</protein>
<reference evidence="6 7" key="1">
    <citation type="submission" date="2017-09" db="EMBL/GenBank/DDBJ databases">
        <title>Complete genome sequence of Oxytococcus suis strain ZY16052.</title>
        <authorList>
            <person name="Li F."/>
        </authorList>
    </citation>
    <scope>NUCLEOTIDE SEQUENCE [LARGE SCALE GENOMIC DNA]</scope>
    <source>
        <strain evidence="6 7">ZY16052</strain>
    </source>
</reference>
<comment type="similarity">
    <text evidence="1">Belongs to the bacterial solute-binding protein 3 family.</text>
</comment>
<dbReference type="SUPFAM" id="SSF53850">
    <property type="entry name" value="Periplasmic binding protein-like II"/>
    <property type="match status" value="1"/>
</dbReference>
<evidence type="ECO:0000256" key="4">
    <source>
        <dbReference type="SAM" id="SignalP"/>
    </source>
</evidence>
<dbReference type="InterPro" id="IPR001638">
    <property type="entry name" value="Solute-binding_3/MltF_N"/>
</dbReference>
<dbReference type="InterPro" id="IPR051455">
    <property type="entry name" value="Bact_solute-bind_prot3"/>
</dbReference>
<dbReference type="SMART" id="SM00062">
    <property type="entry name" value="PBPb"/>
    <property type="match status" value="1"/>
</dbReference>
<dbReference type="RefSeq" id="WP_118990550.1">
    <property type="nucleotide sequence ID" value="NZ_CP023434.1"/>
</dbReference>
<evidence type="ECO:0000256" key="3">
    <source>
        <dbReference type="ARBA" id="ARBA00022729"/>
    </source>
</evidence>
<dbReference type="EMBL" id="CP023434">
    <property type="protein sequence ID" value="AXY25647.1"/>
    <property type="molecule type" value="Genomic_DNA"/>
</dbReference>
<keyword evidence="3 4" id="KW-0732">Signal</keyword>
<organism evidence="6 7">
    <name type="scientific">Suicoccus acidiformans</name>
    <dbReference type="NCBI Taxonomy" id="2036206"/>
    <lineage>
        <taxon>Bacteria</taxon>
        <taxon>Bacillati</taxon>
        <taxon>Bacillota</taxon>
        <taxon>Bacilli</taxon>
        <taxon>Lactobacillales</taxon>
        <taxon>Aerococcaceae</taxon>
        <taxon>Suicoccus</taxon>
    </lineage>
</organism>
<feature type="signal peptide" evidence="4">
    <location>
        <begin position="1"/>
        <end position="30"/>
    </location>
</feature>
<dbReference type="AlphaFoldDB" id="A0A347WKP0"/>
<dbReference type="GO" id="GO:0006865">
    <property type="term" value="P:amino acid transport"/>
    <property type="evidence" value="ECO:0007669"/>
    <property type="project" value="TreeGrafter"/>
</dbReference>
<evidence type="ECO:0000256" key="1">
    <source>
        <dbReference type="ARBA" id="ARBA00010333"/>
    </source>
</evidence>
<evidence type="ECO:0000313" key="6">
    <source>
        <dbReference type="EMBL" id="AXY25647.1"/>
    </source>
</evidence>
<dbReference type="PANTHER" id="PTHR30085:SF6">
    <property type="entry name" value="ABC TRANSPORTER GLUTAMINE-BINDING PROTEIN GLNH"/>
    <property type="match status" value="1"/>
</dbReference>
<dbReference type="KEGG" id="abae:CL176_06350"/>
<dbReference type="OrthoDB" id="115856at2"/>
<proteinExistence type="inferred from homology"/>
<feature type="domain" description="Solute-binding protein family 3/N-terminal" evidence="5">
    <location>
        <begin position="45"/>
        <end position="267"/>
    </location>
</feature>
<dbReference type="Pfam" id="PF00497">
    <property type="entry name" value="SBP_bac_3"/>
    <property type="match status" value="1"/>
</dbReference>
<keyword evidence="7" id="KW-1185">Reference proteome</keyword>
<dbReference type="PANTHER" id="PTHR30085">
    <property type="entry name" value="AMINO ACID ABC TRANSPORTER PERMEASE"/>
    <property type="match status" value="1"/>
</dbReference>
<keyword evidence="2" id="KW-0813">Transport</keyword>
<name>A0A347WKP0_9LACT</name>